<protein>
    <submittedName>
        <fullName evidence="2">Uncharacterized protein</fullName>
    </submittedName>
</protein>
<evidence type="ECO:0000256" key="1">
    <source>
        <dbReference type="SAM" id="MobiDB-lite"/>
    </source>
</evidence>
<feature type="compositionally biased region" description="Low complexity" evidence="1">
    <location>
        <begin position="11"/>
        <end position="28"/>
    </location>
</feature>
<reference evidence="2 3" key="1">
    <citation type="submission" date="2019-05" db="EMBL/GenBank/DDBJ databases">
        <title>Draft genome sequence of Nonomuraea zeae DSM 100528.</title>
        <authorList>
            <person name="Saricaoglu S."/>
            <person name="Isik K."/>
        </authorList>
    </citation>
    <scope>NUCLEOTIDE SEQUENCE [LARGE SCALE GENOMIC DNA]</scope>
    <source>
        <strain evidence="2 3">DSM 100528</strain>
    </source>
</reference>
<gene>
    <name evidence="2" type="ORF">ETD85_55685</name>
</gene>
<comment type="caution">
    <text evidence="2">The sequence shown here is derived from an EMBL/GenBank/DDBJ whole genome shotgun (WGS) entry which is preliminary data.</text>
</comment>
<dbReference type="Proteomes" id="UP000306628">
    <property type="component" value="Unassembled WGS sequence"/>
</dbReference>
<dbReference type="EMBL" id="VCKX01000384">
    <property type="protein sequence ID" value="TMR16090.1"/>
    <property type="molecule type" value="Genomic_DNA"/>
</dbReference>
<keyword evidence="3" id="KW-1185">Reference proteome</keyword>
<accession>A0A5S4FDZ5</accession>
<organism evidence="2 3">
    <name type="scientific">Nonomuraea zeae</name>
    <dbReference type="NCBI Taxonomy" id="1642303"/>
    <lineage>
        <taxon>Bacteria</taxon>
        <taxon>Bacillati</taxon>
        <taxon>Actinomycetota</taxon>
        <taxon>Actinomycetes</taxon>
        <taxon>Streptosporangiales</taxon>
        <taxon>Streptosporangiaceae</taxon>
        <taxon>Nonomuraea</taxon>
    </lineage>
</organism>
<evidence type="ECO:0000313" key="3">
    <source>
        <dbReference type="Proteomes" id="UP000306628"/>
    </source>
</evidence>
<sequence length="102" mass="11032">PPPPTAPAPPASSTRPRPAAPPRLRSAAPPRPHQVAGRAGLSRRPTTALQVARRVGPCRRARSGWPSPTIRRSCGWGCGRCWSGSGAWSASARRPTAWRRWR</sequence>
<name>A0A5S4FDZ5_9ACTN</name>
<dbReference type="AlphaFoldDB" id="A0A5S4FDZ5"/>
<evidence type="ECO:0000313" key="2">
    <source>
        <dbReference type="EMBL" id="TMR16090.1"/>
    </source>
</evidence>
<proteinExistence type="predicted"/>
<feature type="region of interest" description="Disordered" evidence="1">
    <location>
        <begin position="1"/>
        <end position="50"/>
    </location>
</feature>
<feature type="non-terminal residue" evidence="2">
    <location>
        <position position="1"/>
    </location>
</feature>
<feature type="compositionally biased region" description="Pro residues" evidence="1">
    <location>
        <begin position="1"/>
        <end position="10"/>
    </location>
</feature>